<dbReference type="OrthoDB" id="3970536at2759"/>
<evidence type="ECO:0000256" key="3">
    <source>
        <dbReference type="ARBA" id="ARBA00022692"/>
    </source>
</evidence>
<dbReference type="Pfam" id="PF01679">
    <property type="entry name" value="Pmp3"/>
    <property type="match status" value="1"/>
</dbReference>
<feature type="transmembrane region" description="Helical" evidence="7">
    <location>
        <begin position="47"/>
        <end position="70"/>
    </location>
</feature>
<dbReference type="AlphaFoldDB" id="A0A1B7TG57"/>
<sequence>MTSSSNNGNEEIPFISLTKNDLLLIVISFFLPPLSVYLRKGFWTKDFLINLLLTLLLGLPGLIHAVWVIYTSSNLRTGSSSLSTSSRLEQGLGSGTSKPTTEQHDEETQNEQQQPLLSQHFPLDNKIQT</sequence>
<protein>
    <submittedName>
        <fullName evidence="8">UPF0057-domain-containing protein</fullName>
    </submittedName>
</protein>
<evidence type="ECO:0000256" key="6">
    <source>
        <dbReference type="SAM" id="MobiDB-lite"/>
    </source>
</evidence>
<keyword evidence="3 7" id="KW-0812">Transmembrane</keyword>
<keyword evidence="9" id="KW-1185">Reference proteome</keyword>
<comment type="subcellular location">
    <subcellularLocation>
        <location evidence="1">Membrane</location>
    </subcellularLocation>
</comment>
<keyword evidence="5 7" id="KW-0472">Membrane</keyword>
<feature type="region of interest" description="Disordered" evidence="6">
    <location>
        <begin position="76"/>
        <end position="129"/>
    </location>
</feature>
<evidence type="ECO:0000256" key="4">
    <source>
        <dbReference type="ARBA" id="ARBA00022989"/>
    </source>
</evidence>
<feature type="transmembrane region" description="Helical" evidence="7">
    <location>
        <begin position="22"/>
        <end position="38"/>
    </location>
</feature>
<accession>A0A1B7TG57</accession>
<dbReference type="PANTHER" id="PTHR21659">
    <property type="entry name" value="HYDROPHOBIC PROTEIN RCI2 LOW TEMPERATURE AND SALT RESPONSIVE PROTEIN LTI6 -RELATED"/>
    <property type="match status" value="1"/>
</dbReference>
<dbReference type="InterPro" id="IPR000612">
    <property type="entry name" value="PMP3"/>
</dbReference>
<reference evidence="9" key="1">
    <citation type="journal article" date="2016" name="Proc. Natl. Acad. Sci. U.S.A.">
        <title>Comparative genomics of biotechnologically important yeasts.</title>
        <authorList>
            <person name="Riley R."/>
            <person name="Haridas S."/>
            <person name="Wolfe K.H."/>
            <person name="Lopes M.R."/>
            <person name="Hittinger C.T."/>
            <person name="Goeker M."/>
            <person name="Salamov A.A."/>
            <person name="Wisecaver J.H."/>
            <person name="Long T.M."/>
            <person name="Calvey C.H."/>
            <person name="Aerts A.L."/>
            <person name="Barry K.W."/>
            <person name="Choi C."/>
            <person name="Clum A."/>
            <person name="Coughlan A.Y."/>
            <person name="Deshpande S."/>
            <person name="Douglass A.P."/>
            <person name="Hanson S.J."/>
            <person name="Klenk H.-P."/>
            <person name="LaButti K.M."/>
            <person name="Lapidus A."/>
            <person name="Lindquist E.A."/>
            <person name="Lipzen A.M."/>
            <person name="Meier-Kolthoff J.P."/>
            <person name="Ohm R.A."/>
            <person name="Otillar R.P."/>
            <person name="Pangilinan J.L."/>
            <person name="Peng Y."/>
            <person name="Rokas A."/>
            <person name="Rosa C.A."/>
            <person name="Scheuner C."/>
            <person name="Sibirny A.A."/>
            <person name="Slot J.C."/>
            <person name="Stielow J.B."/>
            <person name="Sun H."/>
            <person name="Kurtzman C.P."/>
            <person name="Blackwell M."/>
            <person name="Grigoriev I.V."/>
            <person name="Jeffries T.W."/>
        </authorList>
    </citation>
    <scope>NUCLEOTIDE SEQUENCE [LARGE SCALE GENOMIC DNA]</scope>
    <source>
        <strain evidence="9">NRRL Y-1626</strain>
    </source>
</reference>
<keyword evidence="4 7" id="KW-1133">Transmembrane helix</keyword>
<comment type="caution">
    <text evidence="8">The sequence shown here is derived from an EMBL/GenBank/DDBJ whole genome shotgun (WGS) entry which is preliminary data.</text>
</comment>
<organism evidence="8 9">
    <name type="scientific">Hanseniaspora valbyensis NRRL Y-1626</name>
    <dbReference type="NCBI Taxonomy" id="766949"/>
    <lineage>
        <taxon>Eukaryota</taxon>
        <taxon>Fungi</taxon>
        <taxon>Dikarya</taxon>
        <taxon>Ascomycota</taxon>
        <taxon>Saccharomycotina</taxon>
        <taxon>Saccharomycetes</taxon>
        <taxon>Saccharomycodales</taxon>
        <taxon>Saccharomycodaceae</taxon>
        <taxon>Hanseniaspora</taxon>
    </lineage>
</organism>
<comment type="similarity">
    <text evidence="2">Belongs to the UPF0057 (PMP3) family.</text>
</comment>
<dbReference type="PANTHER" id="PTHR21659:SF112">
    <property type="entry name" value="PROTEIN SNA2-RELATED"/>
    <property type="match status" value="1"/>
</dbReference>
<evidence type="ECO:0000256" key="5">
    <source>
        <dbReference type="ARBA" id="ARBA00023136"/>
    </source>
</evidence>
<dbReference type="GO" id="GO:0016020">
    <property type="term" value="C:membrane"/>
    <property type="evidence" value="ECO:0007669"/>
    <property type="project" value="UniProtKB-SubCell"/>
</dbReference>
<gene>
    <name evidence="8" type="ORF">HANVADRAFT_52082</name>
</gene>
<dbReference type="EMBL" id="LXPE01000007">
    <property type="protein sequence ID" value="OBA27635.1"/>
    <property type="molecule type" value="Genomic_DNA"/>
</dbReference>
<evidence type="ECO:0000256" key="7">
    <source>
        <dbReference type="SAM" id="Phobius"/>
    </source>
</evidence>
<evidence type="ECO:0000256" key="1">
    <source>
        <dbReference type="ARBA" id="ARBA00004370"/>
    </source>
</evidence>
<evidence type="ECO:0000313" key="9">
    <source>
        <dbReference type="Proteomes" id="UP000092321"/>
    </source>
</evidence>
<name>A0A1B7TG57_9ASCO</name>
<evidence type="ECO:0000313" key="8">
    <source>
        <dbReference type="EMBL" id="OBA27635.1"/>
    </source>
</evidence>
<proteinExistence type="inferred from homology"/>
<feature type="compositionally biased region" description="Low complexity" evidence="6">
    <location>
        <begin position="76"/>
        <end position="88"/>
    </location>
</feature>
<dbReference type="Proteomes" id="UP000092321">
    <property type="component" value="Unassembled WGS sequence"/>
</dbReference>
<evidence type="ECO:0000256" key="2">
    <source>
        <dbReference type="ARBA" id="ARBA00009530"/>
    </source>
</evidence>